<feature type="transmembrane region" description="Helical" evidence="1">
    <location>
        <begin position="115"/>
        <end position="134"/>
    </location>
</feature>
<keyword evidence="1" id="KW-1133">Transmembrane helix</keyword>
<dbReference type="Proteomes" id="UP000019028">
    <property type="component" value="Plasmid pHS1"/>
</dbReference>
<keyword evidence="3" id="KW-0614">Plasmid</keyword>
<geneLocation type="plasmid" evidence="3 4">
    <name>pHS1</name>
</geneLocation>
<evidence type="ECO:0000313" key="3">
    <source>
        <dbReference type="EMBL" id="AHF79319.1"/>
    </source>
</evidence>
<evidence type="ECO:0000313" key="4">
    <source>
        <dbReference type="Proteomes" id="UP000019028"/>
    </source>
</evidence>
<dbReference type="RefSeq" id="WP_025424453.1">
    <property type="nucleotide sequence ID" value="NZ_CP006570.1"/>
</dbReference>
<dbReference type="Pfam" id="PF07331">
    <property type="entry name" value="TctB"/>
    <property type="match status" value="1"/>
</dbReference>
<dbReference type="EMBL" id="CP006570">
    <property type="protein sequence ID" value="AHF79319.1"/>
    <property type="molecule type" value="Genomic_DNA"/>
</dbReference>
<feature type="transmembrane region" description="Helical" evidence="1">
    <location>
        <begin position="38"/>
        <end position="55"/>
    </location>
</feature>
<evidence type="ECO:0000259" key="2">
    <source>
        <dbReference type="Pfam" id="PF07331"/>
    </source>
</evidence>
<dbReference type="PATRIC" id="fig|1239307.3.peg.4835"/>
<gene>
    <name evidence="3" type="ORF">Sant_P0283</name>
</gene>
<keyword evidence="4" id="KW-1185">Reference proteome</keyword>
<dbReference type="AlphaFoldDB" id="W0HZY6"/>
<dbReference type="InterPro" id="IPR009936">
    <property type="entry name" value="DUF1468"/>
</dbReference>
<proteinExistence type="predicted"/>
<feature type="transmembrane region" description="Helical" evidence="1">
    <location>
        <begin position="67"/>
        <end position="85"/>
    </location>
</feature>
<keyword evidence="1" id="KW-0472">Membrane</keyword>
<sequence length="145" mass="15952">MISYLLAAASTLLAAVYYWGIRQIPLLGMGDPVGPRFFPGLLCIALLFCVLLLLLEGRHKSAPRTFHASTLKPVLAALAVIGLYFMAFEELGYTLDTTLFLLVTMMCCHPKPRQAALVALLFPLASWYVFKYALSVPLPAGRLFS</sequence>
<dbReference type="OrthoDB" id="7025534at2"/>
<name>W0HZY6_9GAMM</name>
<evidence type="ECO:0000256" key="1">
    <source>
        <dbReference type="SAM" id="Phobius"/>
    </source>
</evidence>
<organism evidence="3 4">
    <name type="scientific">Sodalis praecaptivus</name>
    <dbReference type="NCBI Taxonomy" id="1239307"/>
    <lineage>
        <taxon>Bacteria</taxon>
        <taxon>Pseudomonadati</taxon>
        <taxon>Pseudomonadota</taxon>
        <taxon>Gammaproteobacteria</taxon>
        <taxon>Enterobacterales</taxon>
        <taxon>Bruguierivoracaceae</taxon>
        <taxon>Sodalis</taxon>
    </lineage>
</organism>
<protein>
    <submittedName>
        <fullName evidence="3">Putative tricarboxylate transporter</fullName>
    </submittedName>
</protein>
<keyword evidence="1" id="KW-0812">Transmembrane</keyword>
<accession>W0HZY6</accession>
<feature type="domain" description="DUF1468" evidence="2">
    <location>
        <begin position="8"/>
        <end position="139"/>
    </location>
</feature>
<reference evidence="3 4" key="1">
    <citation type="journal article" date="2014" name="Genome Biol. Evol.">
        <title>Genome degeneration and adaptation in a nascent stage of symbiosis.</title>
        <authorList>
            <person name="Oakeson K.F."/>
            <person name="Gil R."/>
            <person name="Clayton A.L."/>
            <person name="Dunn D.M."/>
            <person name="von Niederhausern A.C."/>
            <person name="Hamil C."/>
            <person name="Aoyagi A."/>
            <person name="Duval B."/>
            <person name="Baca A."/>
            <person name="Silva F.J."/>
            <person name="Vallier A."/>
            <person name="Jackson D.G."/>
            <person name="Latorre A."/>
            <person name="Weiss R.B."/>
            <person name="Heddi A."/>
            <person name="Moya A."/>
            <person name="Dale C."/>
        </authorList>
    </citation>
    <scope>NUCLEOTIDE SEQUENCE [LARGE SCALE GENOMIC DNA]</scope>
    <source>
        <strain evidence="3 4">HS1</strain>
        <plasmid evidence="4">Plasmid pHS1</plasmid>
    </source>
</reference>
<dbReference type="KEGG" id="sod:Sant_P0283"/>
<dbReference type="HOGENOM" id="CLU_110735_6_2_6"/>